<dbReference type="InterPro" id="IPR035897">
    <property type="entry name" value="Toll_tir_struct_dom_sf"/>
</dbReference>
<accession>A0ABW9IMU0</accession>
<evidence type="ECO:0000313" key="2">
    <source>
        <dbReference type="EMBL" id="MFM9648975.1"/>
    </source>
</evidence>
<organism evidence="2 3">
    <name type="scientific">Streptomyces galilaeus</name>
    <dbReference type="NCBI Taxonomy" id="33899"/>
    <lineage>
        <taxon>Bacteria</taxon>
        <taxon>Bacillati</taxon>
        <taxon>Actinomycetota</taxon>
        <taxon>Actinomycetes</taxon>
        <taxon>Kitasatosporales</taxon>
        <taxon>Streptomycetaceae</taxon>
        <taxon>Streptomyces</taxon>
    </lineage>
</organism>
<dbReference type="SUPFAM" id="SSF52200">
    <property type="entry name" value="Toll/Interleukin receptor TIR domain"/>
    <property type="match status" value="1"/>
</dbReference>
<protein>
    <submittedName>
        <fullName evidence="2">Toll/interleukin-1 receptor domain-containing protein</fullName>
    </submittedName>
</protein>
<dbReference type="InterPro" id="IPR000157">
    <property type="entry name" value="TIR_dom"/>
</dbReference>
<dbReference type="RefSeq" id="WP_369277336.1">
    <property type="nucleotide sequence ID" value="NZ_JBJVMW010000011.1"/>
</dbReference>
<gene>
    <name evidence="2" type="ORF">ACKI1S_22845</name>
</gene>
<dbReference type="Gene3D" id="3.40.50.10140">
    <property type="entry name" value="Toll/interleukin-1 receptor homology (TIR) domain"/>
    <property type="match status" value="1"/>
</dbReference>
<dbReference type="Pfam" id="PF13676">
    <property type="entry name" value="TIR_2"/>
    <property type="match status" value="1"/>
</dbReference>
<keyword evidence="2" id="KW-0675">Receptor</keyword>
<comment type="caution">
    <text evidence="2">The sequence shown here is derived from an EMBL/GenBank/DDBJ whole genome shotgun (WGS) entry which is preliminary data.</text>
</comment>
<dbReference type="PROSITE" id="PS50104">
    <property type="entry name" value="TIR"/>
    <property type="match status" value="1"/>
</dbReference>
<keyword evidence="3" id="KW-1185">Reference proteome</keyword>
<proteinExistence type="predicted"/>
<name>A0ABW9IMU0_STRGJ</name>
<evidence type="ECO:0000259" key="1">
    <source>
        <dbReference type="PROSITE" id="PS50104"/>
    </source>
</evidence>
<dbReference type="Proteomes" id="UP001631993">
    <property type="component" value="Unassembled WGS sequence"/>
</dbReference>
<feature type="domain" description="TIR" evidence="1">
    <location>
        <begin position="1"/>
        <end position="133"/>
    </location>
</feature>
<evidence type="ECO:0000313" key="3">
    <source>
        <dbReference type="Proteomes" id="UP001631993"/>
    </source>
</evidence>
<sequence length="415" mass="46194">MFISHSTSEDPRTAELRDALARSLEARNYRVLLDVRIRQPGRPWQLKLARFLGECDAALVLVNADALGSPWVRRETNILHWRKTLHPDMVVITVLVDDVTAGRLRTSDLRYLADDDVERATNGSPSQEAARLVELFPEIRAVDDAVSKWLSNIGVQLSHIQDASVFGRMAVALGLPEEEHEAVTPGLGHLLLASQMLDTHSIERLANTVAEAWMGGLEAGRARQLADMVLPVWIDRDEARRIVRETDGSTRRVVILNVHSPQIGEQYLARAFCVDATSYFMASATGFSPGVEDLEGALYDQCEGAVKYYVGLDRDDVLDHPDEPTESGRFYLVVDARKCDLVMVHRVVSRLQDSVPWLHVLVIPGRGADARGSWPGDPGEVLVLDPPFGEKHETLVKGVTRRLTDRLNSVHRGAW</sequence>
<reference evidence="2 3" key="1">
    <citation type="submission" date="2024-12" db="EMBL/GenBank/DDBJ databases">
        <title>Forecasting of Potato common scab and diversities of Pathogenic streptomyces spp. in china.</title>
        <authorList>
            <person name="Handique U."/>
            <person name="Wu J."/>
        </authorList>
    </citation>
    <scope>NUCLEOTIDE SEQUENCE [LARGE SCALE GENOMIC DNA]</scope>
    <source>
        <strain evidence="2 3">ZRIMU1585</strain>
    </source>
</reference>
<dbReference type="EMBL" id="JBJVNE010000011">
    <property type="protein sequence ID" value="MFM9648975.1"/>
    <property type="molecule type" value="Genomic_DNA"/>
</dbReference>